<gene>
    <name evidence="2" type="ORF">Syun_008032</name>
</gene>
<organism evidence="2 3">
    <name type="scientific">Stephania yunnanensis</name>
    <dbReference type="NCBI Taxonomy" id="152371"/>
    <lineage>
        <taxon>Eukaryota</taxon>
        <taxon>Viridiplantae</taxon>
        <taxon>Streptophyta</taxon>
        <taxon>Embryophyta</taxon>
        <taxon>Tracheophyta</taxon>
        <taxon>Spermatophyta</taxon>
        <taxon>Magnoliopsida</taxon>
        <taxon>Ranunculales</taxon>
        <taxon>Menispermaceae</taxon>
        <taxon>Menispermoideae</taxon>
        <taxon>Cissampelideae</taxon>
        <taxon>Stephania</taxon>
    </lineage>
</organism>
<evidence type="ECO:0000313" key="3">
    <source>
        <dbReference type="Proteomes" id="UP001420932"/>
    </source>
</evidence>
<accession>A0AAP0KZP0</accession>
<feature type="compositionally biased region" description="Basic and acidic residues" evidence="1">
    <location>
        <begin position="307"/>
        <end position="332"/>
    </location>
</feature>
<dbReference type="AlphaFoldDB" id="A0AAP0KZP0"/>
<name>A0AAP0KZP0_9MAGN</name>
<comment type="caution">
    <text evidence="2">The sequence shown here is derived from an EMBL/GenBank/DDBJ whole genome shotgun (WGS) entry which is preliminary data.</text>
</comment>
<evidence type="ECO:0000256" key="1">
    <source>
        <dbReference type="SAM" id="MobiDB-lite"/>
    </source>
</evidence>
<reference evidence="2 3" key="1">
    <citation type="submission" date="2024-01" db="EMBL/GenBank/DDBJ databases">
        <title>Genome assemblies of Stephania.</title>
        <authorList>
            <person name="Yang L."/>
        </authorList>
    </citation>
    <scope>NUCLEOTIDE SEQUENCE [LARGE SCALE GENOMIC DNA]</scope>
    <source>
        <strain evidence="2">YNDBR</strain>
        <tissue evidence="2">Leaf</tissue>
    </source>
</reference>
<keyword evidence="3" id="KW-1185">Reference proteome</keyword>
<feature type="region of interest" description="Disordered" evidence="1">
    <location>
        <begin position="299"/>
        <end position="332"/>
    </location>
</feature>
<evidence type="ECO:0000313" key="2">
    <source>
        <dbReference type="EMBL" id="KAK9161691.1"/>
    </source>
</evidence>
<sequence>MRSESPSYLYNPSRADTKIELQNLRNIVEHRLGAFRPIVIQGAADIVLWILKSDHRFNTPLHKRVQVEKLLNPIGDQVFEQMLLTMQGITDYLTQRSTTHPYRFVAHNDMPITAMEDVVAYNLLIQVHGHDREKAFDMVLILKNQTIPSINAEMIGDLLGPIWDRSDCDLLVFIISKLFPDFVRRWNGLAFYVIPAKISKTSSSPISGQDQDRKCCDLERLLAICKLVLPPLMILKRSTGFGEGEDEKVIDTLRIFTLAAPDDNVRVLCFAEPCSLAIDDERVRGARIGGFEESQNELGSVRRHRYMPHEHEQRRKRDRNGDDAVEKMKNEGERSSSLVHFLKSIFRG</sequence>
<dbReference type="Proteomes" id="UP001420932">
    <property type="component" value="Unassembled WGS sequence"/>
</dbReference>
<dbReference type="EMBL" id="JBBNAF010000003">
    <property type="protein sequence ID" value="KAK9161691.1"/>
    <property type="molecule type" value="Genomic_DNA"/>
</dbReference>
<proteinExistence type="predicted"/>
<protein>
    <submittedName>
        <fullName evidence="2">Uncharacterized protein</fullName>
    </submittedName>
</protein>